<evidence type="ECO:0000256" key="1">
    <source>
        <dbReference type="ARBA" id="ARBA00004141"/>
    </source>
</evidence>
<accession>A0A6M0RE04</accession>
<dbReference type="Proteomes" id="UP000473885">
    <property type="component" value="Unassembled WGS sequence"/>
</dbReference>
<evidence type="ECO:0000256" key="5">
    <source>
        <dbReference type="ARBA" id="ARBA00023136"/>
    </source>
</evidence>
<evidence type="ECO:0000313" key="7">
    <source>
        <dbReference type="EMBL" id="NEZ47869.1"/>
    </source>
</evidence>
<dbReference type="Pfam" id="PF01594">
    <property type="entry name" value="AI-2E_transport"/>
    <property type="match status" value="1"/>
</dbReference>
<feature type="transmembrane region" description="Helical" evidence="6">
    <location>
        <begin position="12"/>
        <end position="29"/>
    </location>
</feature>
<dbReference type="PANTHER" id="PTHR21716">
    <property type="entry name" value="TRANSMEMBRANE PROTEIN"/>
    <property type="match status" value="1"/>
</dbReference>
<feature type="transmembrane region" description="Helical" evidence="6">
    <location>
        <begin position="156"/>
        <end position="180"/>
    </location>
</feature>
<dbReference type="AlphaFoldDB" id="A0A6M0RE04"/>
<gene>
    <name evidence="7" type="primary">ytvI</name>
    <name evidence="7" type="ORF">FDF74_11820</name>
</gene>
<sequence length="351" mass="39767">MDLILNKLDKLIIFFIIYTITFLVFFKTLPYTLPFVLAFIFAMILKSPTKYLVRKFNFKNSTASLMVTIIFFSIIIILLTFGINSLVRELIELGKNTQSYLYSNEDSITNFVNKLYGYYVGLDPSITSSIKRTLTNSFSKISKLAVVLTGKAASSIVSLVSSVPYILMVVLFTLLCTYFFTKDLSNHKNTIDSIISKEKFNKYFILYEEAKKMLISYIKSYMFLIGITFIETLFVFLIFKIKYSIILSIIAAIADILPLIGISIIYIPLALIYIFIYKNYLVGIGLLIAFAAISIIRQILEPKLLSSSLGLHPVSVLAAIFIGLKANGFSGMFFCIFFVVFYNVFSKSDAI</sequence>
<evidence type="ECO:0000256" key="2">
    <source>
        <dbReference type="ARBA" id="ARBA00009773"/>
    </source>
</evidence>
<dbReference type="GO" id="GO:0055085">
    <property type="term" value="P:transmembrane transport"/>
    <property type="evidence" value="ECO:0007669"/>
    <property type="project" value="TreeGrafter"/>
</dbReference>
<keyword evidence="8" id="KW-1185">Reference proteome</keyword>
<feature type="transmembrane region" description="Helical" evidence="6">
    <location>
        <begin position="280"/>
        <end position="300"/>
    </location>
</feature>
<feature type="transmembrane region" description="Helical" evidence="6">
    <location>
        <begin position="245"/>
        <end position="273"/>
    </location>
</feature>
<feature type="transmembrane region" description="Helical" evidence="6">
    <location>
        <begin position="320"/>
        <end position="345"/>
    </location>
</feature>
<dbReference type="PANTHER" id="PTHR21716:SF68">
    <property type="entry name" value="TRANSPORT PROTEIN YTVI-RELATED"/>
    <property type="match status" value="1"/>
</dbReference>
<comment type="caution">
    <text evidence="7">The sequence shown here is derived from an EMBL/GenBank/DDBJ whole genome shotgun (WGS) entry which is preliminary data.</text>
</comment>
<dbReference type="GO" id="GO:0016020">
    <property type="term" value="C:membrane"/>
    <property type="evidence" value="ECO:0007669"/>
    <property type="project" value="UniProtKB-SubCell"/>
</dbReference>
<proteinExistence type="inferred from homology"/>
<keyword evidence="5 6" id="KW-0472">Membrane</keyword>
<dbReference type="EMBL" id="SXDP01000014">
    <property type="protein sequence ID" value="NEZ47869.1"/>
    <property type="molecule type" value="Genomic_DNA"/>
</dbReference>
<evidence type="ECO:0000256" key="3">
    <source>
        <dbReference type="ARBA" id="ARBA00022692"/>
    </source>
</evidence>
<evidence type="ECO:0000256" key="4">
    <source>
        <dbReference type="ARBA" id="ARBA00022989"/>
    </source>
</evidence>
<dbReference type="NCBIfam" id="TIGR02872">
    <property type="entry name" value="spore_ytvI"/>
    <property type="match status" value="1"/>
</dbReference>
<dbReference type="InterPro" id="IPR014227">
    <property type="entry name" value="YtvI-like"/>
</dbReference>
<dbReference type="InterPro" id="IPR002549">
    <property type="entry name" value="AI-2E-like"/>
</dbReference>
<feature type="transmembrane region" description="Helical" evidence="6">
    <location>
        <begin position="65"/>
        <end position="87"/>
    </location>
</feature>
<evidence type="ECO:0000313" key="8">
    <source>
        <dbReference type="Proteomes" id="UP000473885"/>
    </source>
</evidence>
<comment type="similarity">
    <text evidence="2">Belongs to the autoinducer-2 exporter (AI-2E) (TC 2.A.86) family.</text>
</comment>
<protein>
    <submittedName>
        <fullName evidence="7">Sporulation integral membrane protein YtvI</fullName>
    </submittedName>
</protein>
<organism evidence="7 8">
    <name type="scientific">Clostridium niameyense</name>
    <dbReference type="NCBI Taxonomy" id="1622073"/>
    <lineage>
        <taxon>Bacteria</taxon>
        <taxon>Bacillati</taxon>
        <taxon>Bacillota</taxon>
        <taxon>Clostridia</taxon>
        <taxon>Eubacteriales</taxon>
        <taxon>Clostridiaceae</taxon>
        <taxon>Clostridium</taxon>
    </lineage>
</organism>
<keyword evidence="4 6" id="KW-1133">Transmembrane helix</keyword>
<evidence type="ECO:0000256" key="6">
    <source>
        <dbReference type="SAM" id="Phobius"/>
    </source>
</evidence>
<dbReference type="OrthoDB" id="9774361at2"/>
<name>A0A6M0RE04_9CLOT</name>
<feature type="transmembrane region" description="Helical" evidence="6">
    <location>
        <begin position="221"/>
        <end position="239"/>
    </location>
</feature>
<reference evidence="7 8" key="1">
    <citation type="submission" date="2019-04" db="EMBL/GenBank/DDBJ databases">
        <title>Genome sequencing of Clostridium botulinum Groups I-IV and Clostridium butyricum.</title>
        <authorList>
            <person name="Brunt J."/>
            <person name="Van Vliet A.H.M."/>
            <person name="Stringer S.C."/>
            <person name="Carter A.T."/>
            <person name="Peck M.W."/>
        </authorList>
    </citation>
    <scope>NUCLEOTIDE SEQUENCE [LARGE SCALE GENOMIC DNA]</scope>
    <source>
        <strain evidence="7 8">IFR 18/094</strain>
    </source>
</reference>
<keyword evidence="3 6" id="KW-0812">Transmembrane</keyword>
<dbReference type="RefSeq" id="WP_050606322.1">
    <property type="nucleotide sequence ID" value="NZ_CABKUB010000005.1"/>
</dbReference>
<comment type="subcellular location">
    <subcellularLocation>
        <location evidence="1">Membrane</location>
        <topology evidence="1">Multi-pass membrane protein</topology>
    </subcellularLocation>
</comment>